<evidence type="ECO:0000313" key="1">
    <source>
        <dbReference type="EMBL" id="ADH99640.1"/>
    </source>
</evidence>
<dbReference type="KEGG" id="bse:Bsel_2136"/>
<dbReference type="eggNOG" id="ENOG50331ZX">
    <property type="taxonomic scope" value="Bacteria"/>
</dbReference>
<dbReference type="OrthoDB" id="2417886at2"/>
<sequence>MALNHHDSNLVHKVITSFNKAVDQPYLKQFLGNPEVSDSYISSLLFLFGETDFQEEDIHDAVLTTLLVQTALDTHERINRHGLGRERIRTERQLTVLAGDYYSALYYFILSRCNNSKLLHALSLGIQNVNEAKMSIYQSKDTGDSLDYRDLQTAYTGIAEALAESYELVERTDTVKDYLLLRALLEEKKKYSHNQISIASRYIERSNGKQGMSVEAGFDKLIDGILDLFIKGDAEYGTFQTHYPAYLNEIHEKRKYCNTYAMEEG</sequence>
<dbReference type="Proteomes" id="UP000000271">
    <property type="component" value="Chromosome"/>
</dbReference>
<keyword evidence="2" id="KW-1185">Reference proteome</keyword>
<reference evidence="1" key="1">
    <citation type="submission" date="2009-10" db="EMBL/GenBank/DDBJ databases">
        <title>Complete sequence of Bacillus selenitireducens MLS10.</title>
        <authorList>
            <consortium name="US DOE Joint Genome Institute"/>
            <person name="Lucas S."/>
            <person name="Copeland A."/>
            <person name="Lapidus A."/>
            <person name="Glavina del Rio T."/>
            <person name="Dalin E."/>
            <person name="Tice H."/>
            <person name="Bruce D."/>
            <person name="Goodwin L."/>
            <person name="Pitluck S."/>
            <person name="Sims D."/>
            <person name="Brettin T."/>
            <person name="Detter J.C."/>
            <person name="Han C."/>
            <person name="Larimer F."/>
            <person name="Land M."/>
            <person name="Hauser L."/>
            <person name="Kyrpides N."/>
            <person name="Ovchinnikova G."/>
            <person name="Stolz J."/>
        </authorList>
    </citation>
    <scope>NUCLEOTIDE SEQUENCE [LARGE SCALE GENOMIC DNA]</scope>
    <source>
        <strain evidence="1">MLS10</strain>
    </source>
</reference>
<dbReference type="RefSeq" id="WP_013173062.1">
    <property type="nucleotide sequence ID" value="NC_014219.1"/>
</dbReference>
<proteinExistence type="predicted"/>
<dbReference type="Pfam" id="PF07307">
    <property type="entry name" value="HEPPP_synt_1"/>
    <property type="match status" value="1"/>
</dbReference>
<organism evidence="1 2">
    <name type="scientific">Bacillus selenitireducens (strain ATCC 700615 / DSM 15326 / MLS10)</name>
    <dbReference type="NCBI Taxonomy" id="439292"/>
    <lineage>
        <taxon>Bacteria</taxon>
        <taxon>Bacillati</taxon>
        <taxon>Bacillota</taxon>
        <taxon>Bacilli</taxon>
        <taxon>Bacillales</taxon>
        <taxon>Bacillaceae</taxon>
        <taxon>Salisediminibacterium</taxon>
    </lineage>
</organism>
<dbReference type="InterPro" id="IPR009920">
    <property type="entry name" value="HEPPP_synth_su1"/>
</dbReference>
<accession>D6XVA2</accession>
<dbReference type="HOGENOM" id="CLU_087202_0_0_9"/>
<dbReference type="STRING" id="439292.Bsel_2136"/>
<gene>
    <name evidence="1" type="ordered locus">Bsel_2136</name>
</gene>
<dbReference type="AlphaFoldDB" id="D6XVA2"/>
<dbReference type="Gene3D" id="1.20.120.1450">
    <property type="match status" value="1"/>
</dbReference>
<dbReference type="EMBL" id="CP001791">
    <property type="protein sequence ID" value="ADH99640.1"/>
    <property type="molecule type" value="Genomic_DNA"/>
</dbReference>
<protein>
    <submittedName>
        <fullName evidence="1">Heptaprenyl diphosphate synthase subunit 1</fullName>
    </submittedName>
</protein>
<name>D6XVA2_BACIE</name>
<evidence type="ECO:0000313" key="2">
    <source>
        <dbReference type="Proteomes" id="UP000000271"/>
    </source>
</evidence>
<dbReference type="GO" id="GO:0009234">
    <property type="term" value="P:menaquinone biosynthetic process"/>
    <property type="evidence" value="ECO:0007669"/>
    <property type="project" value="InterPro"/>
</dbReference>